<dbReference type="RefSeq" id="XP_002784627.1">
    <property type="nucleotide sequence ID" value="XM_002784581.1"/>
</dbReference>
<dbReference type="FunCoup" id="C5KG67">
    <property type="interactions" value="581"/>
</dbReference>
<dbReference type="EC" id="3.6.1.1" evidence="3"/>
<evidence type="ECO:0000256" key="6">
    <source>
        <dbReference type="ARBA" id="ARBA00022842"/>
    </source>
</evidence>
<evidence type="ECO:0000313" key="8">
    <source>
        <dbReference type="Proteomes" id="UP000007800"/>
    </source>
</evidence>
<dbReference type="InParanoid" id="C5KG67"/>
<keyword evidence="8" id="KW-1185">Reference proteome</keyword>
<dbReference type="GO" id="GO:0005737">
    <property type="term" value="C:cytoplasm"/>
    <property type="evidence" value="ECO:0007669"/>
    <property type="project" value="InterPro"/>
</dbReference>
<dbReference type="GO" id="GO:0006796">
    <property type="term" value="P:phosphate-containing compound metabolic process"/>
    <property type="evidence" value="ECO:0007669"/>
    <property type="project" value="InterPro"/>
</dbReference>
<comment type="cofactor">
    <cofactor evidence="1">
        <name>Mg(2+)</name>
        <dbReference type="ChEBI" id="CHEBI:18420"/>
    </cofactor>
</comment>
<gene>
    <name evidence="7" type="ORF">Pmar_PMAR021019</name>
</gene>
<dbReference type="PANTHER" id="PTHR10286">
    <property type="entry name" value="INORGANIC PYROPHOSPHATASE"/>
    <property type="match status" value="1"/>
</dbReference>
<evidence type="ECO:0000256" key="1">
    <source>
        <dbReference type="ARBA" id="ARBA00001946"/>
    </source>
</evidence>
<dbReference type="AlphaFoldDB" id="C5KG67"/>
<evidence type="ECO:0000256" key="3">
    <source>
        <dbReference type="ARBA" id="ARBA00012146"/>
    </source>
</evidence>
<name>C5KG67_PERM5</name>
<dbReference type="EMBL" id="GG672918">
    <property type="protein sequence ID" value="EER16423.1"/>
    <property type="molecule type" value="Genomic_DNA"/>
</dbReference>
<evidence type="ECO:0000256" key="2">
    <source>
        <dbReference type="ARBA" id="ARBA00006220"/>
    </source>
</evidence>
<organism evidence="8">
    <name type="scientific">Perkinsus marinus (strain ATCC 50983 / TXsc)</name>
    <dbReference type="NCBI Taxonomy" id="423536"/>
    <lineage>
        <taxon>Eukaryota</taxon>
        <taxon>Sar</taxon>
        <taxon>Alveolata</taxon>
        <taxon>Perkinsozoa</taxon>
        <taxon>Perkinsea</taxon>
        <taxon>Perkinsida</taxon>
        <taxon>Perkinsidae</taxon>
        <taxon>Perkinsus</taxon>
    </lineage>
</organism>
<dbReference type="GO" id="GO:0000287">
    <property type="term" value="F:magnesium ion binding"/>
    <property type="evidence" value="ECO:0007669"/>
    <property type="project" value="InterPro"/>
</dbReference>
<protein>
    <recommendedName>
        <fullName evidence="3">inorganic diphosphatase</fullName>
        <ecNumber evidence="3">3.6.1.1</ecNumber>
    </recommendedName>
</protein>
<dbReference type="OrthoDB" id="1608002at2759"/>
<dbReference type="CDD" id="cd00412">
    <property type="entry name" value="pyrophosphatase"/>
    <property type="match status" value="1"/>
</dbReference>
<sequence length="275" mass="31519">MLAAQVLSGQIDCSAIERKFKEAHAEEVRGNSHYVKTEGHTLSEKYRVFLTDPAKGVVSPWHDVPLWSRAEEGGLYCNYVAEIQRGMRAKFEVATKEAHNPIRQDRRSDGRLRYYGKEPSFNYGALPQTWEDPSVQDEETKLYGDRDPLDLVELGDRPIPTGTVTEVKVLGCFCLLDQGEVDWKVLAINTDDAMSERINSLDDLARYMPGRVEEIMHWFRTYKMLEGKPENEIGYGGRLLPLEKAEKVITSAHKQWEKLILEVGAKEYWVPRTEK</sequence>
<dbReference type="Gene3D" id="3.90.80.10">
    <property type="entry name" value="Inorganic pyrophosphatase"/>
    <property type="match status" value="1"/>
</dbReference>
<keyword evidence="5" id="KW-0378">Hydrolase</keyword>
<dbReference type="GO" id="GO:0004427">
    <property type="term" value="F:inorganic diphosphate phosphatase activity"/>
    <property type="evidence" value="ECO:0007669"/>
    <property type="project" value="UniProtKB-EC"/>
</dbReference>
<dbReference type="Pfam" id="PF00719">
    <property type="entry name" value="Pyrophosphatase"/>
    <property type="match status" value="1"/>
</dbReference>
<dbReference type="GeneID" id="9063498"/>
<dbReference type="InterPro" id="IPR008162">
    <property type="entry name" value="Pyrophosphatase"/>
</dbReference>
<evidence type="ECO:0000313" key="7">
    <source>
        <dbReference type="EMBL" id="EER16423.1"/>
    </source>
</evidence>
<evidence type="ECO:0000256" key="5">
    <source>
        <dbReference type="ARBA" id="ARBA00022801"/>
    </source>
</evidence>
<keyword evidence="4" id="KW-0479">Metal-binding</keyword>
<dbReference type="InterPro" id="IPR036649">
    <property type="entry name" value="Pyrophosphatase_sf"/>
</dbReference>
<evidence type="ECO:0000256" key="4">
    <source>
        <dbReference type="ARBA" id="ARBA00022723"/>
    </source>
</evidence>
<dbReference type="SUPFAM" id="SSF50324">
    <property type="entry name" value="Inorganic pyrophosphatase"/>
    <property type="match status" value="1"/>
</dbReference>
<proteinExistence type="inferred from homology"/>
<keyword evidence="6" id="KW-0460">Magnesium</keyword>
<dbReference type="OMA" id="LYANEQK"/>
<dbReference type="Proteomes" id="UP000007800">
    <property type="component" value="Unassembled WGS sequence"/>
</dbReference>
<reference evidence="7 8" key="1">
    <citation type="submission" date="2008-07" db="EMBL/GenBank/DDBJ databases">
        <authorList>
            <person name="El-Sayed N."/>
            <person name="Caler E."/>
            <person name="Inman J."/>
            <person name="Amedeo P."/>
            <person name="Hass B."/>
            <person name="Wortman J."/>
        </authorList>
    </citation>
    <scope>NUCLEOTIDE SEQUENCE [LARGE SCALE GENOMIC DNA]</scope>
    <source>
        <strain evidence="8">ATCC 50983 / TXsc</strain>
    </source>
</reference>
<accession>C5KG67</accession>
<comment type="similarity">
    <text evidence="2">Belongs to the PPase family.</text>
</comment>